<keyword evidence="15" id="KW-1185">Reference proteome</keyword>
<comment type="function">
    <text evidence="11">Component of the post-replicative DNA mismatch repair system (MMR).</text>
</comment>
<dbReference type="FunFam" id="3.40.50.300:FF:000523">
    <property type="entry name" value="DNA mismatch repair protein"/>
    <property type="match status" value="1"/>
</dbReference>
<evidence type="ECO:0000256" key="2">
    <source>
        <dbReference type="ARBA" id="ARBA00006271"/>
    </source>
</evidence>
<organism evidence="14 15">
    <name type="scientific">Trichomonascus ciferrii</name>
    <dbReference type="NCBI Taxonomy" id="44093"/>
    <lineage>
        <taxon>Eukaryota</taxon>
        <taxon>Fungi</taxon>
        <taxon>Dikarya</taxon>
        <taxon>Ascomycota</taxon>
        <taxon>Saccharomycotina</taxon>
        <taxon>Dipodascomycetes</taxon>
        <taxon>Dipodascales</taxon>
        <taxon>Trichomonascaceae</taxon>
        <taxon>Trichomonascus</taxon>
        <taxon>Trichomonascus ciferrii complex</taxon>
    </lineage>
</organism>
<feature type="domain" description="DNA mismatch repair proteins mutS family" evidence="13">
    <location>
        <begin position="721"/>
        <end position="737"/>
    </location>
</feature>
<dbReference type="InterPro" id="IPR011184">
    <property type="entry name" value="DNA_mismatch_repair_Msh2"/>
</dbReference>
<comment type="subcellular location">
    <subcellularLocation>
        <location evidence="1">Nucleus</location>
    </subcellularLocation>
</comment>
<evidence type="ECO:0000313" key="15">
    <source>
        <dbReference type="Proteomes" id="UP000761534"/>
    </source>
</evidence>
<dbReference type="SUPFAM" id="SSF48334">
    <property type="entry name" value="DNA repair protein MutS, domain III"/>
    <property type="match status" value="1"/>
</dbReference>
<dbReference type="GO" id="GO:0030983">
    <property type="term" value="F:mismatched DNA binding"/>
    <property type="evidence" value="ECO:0007669"/>
    <property type="project" value="InterPro"/>
</dbReference>
<dbReference type="Gene3D" id="3.30.420.110">
    <property type="entry name" value="MutS, connector domain"/>
    <property type="match status" value="1"/>
</dbReference>
<dbReference type="InterPro" id="IPR007861">
    <property type="entry name" value="DNA_mismatch_repair_MutS_clamp"/>
</dbReference>
<dbReference type="PIRSF" id="PIRSF005813">
    <property type="entry name" value="MSH2"/>
    <property type="match status" value="1"/>
</dbReference>
<dbReference type="GO" id="GO:0006298">
    <property type="term" value="P:mismatch repair"/>
    <property type="evidence" value="ECO:0007669"/>
    <property type="project" value="InterPro"/>
</dbReference>
<dbReference type="GO" id="GO:0006312">
    <property type="term" value="P:mitotic recombination"/>
    <property type="evidence" value="ECO:0007669"/>
    <property type="project" value="TreeGrafter"/>
</dbReference>
<evidence type="ECO:0000256" key="3">
    <source>
        <dbReference type="ARBA" id="ARBA00019549"/>
    </source>
</evidence>
<dbReference type="AlphaFoldDB" id="A0A642UKJ2"/>
<dbReference type="VEuPathDB" id="FungiDB:TRICI_006154"/>
<keyword evidence="6" id="KW-0067">ATP-binding</keyword>
<dbReference type="Gene3D" id="1.10.1420.10">
    <property type="match status" value="2"/>
</dbReference>
<evidence type="ECO:0000256" key="8">
    <source>
        <dbReference type="ARBA" id="ARBA00023204"/>
    </source>
</evidence>
<keyword evidence="8 11" id="KW-0234">DNA repair</keyword>
<dbReference type="CDD" id="cd03285">
    <property type="entry name" value="ABC_MSH2_euk"/>
    <property type="match status" value="1"/>
</dbReference>
<dbReference type="GO" id="GO:0032301">
    <property type="term" value="C:MutSalpha complex"/>
    <property type="evidence" value="ECO:0007669"/>
    <property type="project" value="TreeGrafter"/>
</dbReference>
<dbReference type="InterPro" id="IPR032642">
    <property type="entry name" value="Msh2_ATP-bd"/>
</dbReference>
<dbReference type="EMBL" id="SWFS01000495">
    <property type="protein sequence ID" value="KAA8900775.1"/>
    <property type="molecule type" value="Genomic_DNA"/>
</dbReference>
<dbReference type="PANTHER" id="PTHR11361:SF35">
    <property type="entry name" value="DNA MISMATCH REPAIR PROTEIN MSH2"/>
    <property type="match status" value="1"/>
</dbReference>
<reference evidence="14" key="1">
    <citation type="journal article" date="2019" name="G3 (Bethesda)">
        <title>Genome Assemblies of Two Rare Opportunistic Yeast Pathogens: Diutina rugosa (syn. Candida rugosa) and Trichomonascus ciferrii (syn. Candida ciferrii).</title>
        <authorList>
            <person name="Mixao V."/>
            <person name="Saus E."/>
            <person name="Hansen A.P."/>
            <person name="Lass-Florl C."/>
            <person name="Gabaldon T."/>
        </authorList>
    </citation>
    <scope>NUCLEOTIDE SEQUENCE</scope>
    <source>
        <strain evidence="14">CBS 4856</strain>
    </source>
</reference>
<dbReference type="FunFam" id="3.30.420.110:FF:000002">
    <property type="entry name" value="DNA mismatch repair protein"/>
    <property type="match status" value="1"/>
</dbReference>
<dbReference type="Pfam" id="PF00488">
    <property type="entry name" value="MutS_V"/>
    <property type="match status" value="1"/>
</dbReference>
<keyword evidence="5 11" id="KW-0227">DNA damage</keyword>
<dbReference type="SUPFAM" id="SSF52540">
    <property type="entry name" value="P-loop containing nucleoside triphosphate hydrolases"/>
    <property type="match status" value="1"/>
</dbReference>
<keyword evidence="7 11" id="KW-0238">DNA-binding</keyword>
<sequence>MSKPSDPSGSILTTLRKLPQDENVIRVFEVDSMYRAYGKNAEYIADNVHRTRSVLKYFDRTPYCTLNATMFGDFMKGALLERGLKVEVYAREGGSFKLIKKASPGNLQGVEDIVGGSIDQNPVVIGVKVTSKASEKNVGVCFIDANSRKIGLSQFTDDELLSNLESLVIQLGIKECVIPTDTSKKDFDLAKIKDIMDRCNVLVSERPGSDFKDKDIDQDLEKLLDTENTDFSVSVLPELSNTLAVSAAAALIKYLELMATAEDYGKYELLKHDLSQYMKLDASALKALNLLPDAKLGSKNMSLSGLLNKCKTAPGTRLLEQWLKQPLVDVEKIEERHFLVEAMVNDSILRQTLQEDLLKTVPDINRLVHKLQRDSAKLEDVVRIYQLVIKLPEFINALGGVDDLEYKKAIEKAYLTELVEHTSGLEKLQEMVETTVDLEALDNHEYIIKPEFDQGLMDIREEMESLKEEMTKEHERVSADLKMEMEKKLKLEDDPTTGWCFRLTKNDARVLDKKPGYREVKQLKSGRLFTTSKLDKASDRYSKLNTKYNHIQAGLVKEVVKITATYCPVLEKLSKVIAHLDVIVSFAHVSCFAPEPYVKPKMHPRKTGNTILKEARHPCMEAQDEITFIPNDVKLVRDESEFLIITGPNMGGKSTYIRQIGVIALMAQAGCFVPCAEAELTIFDSILARVGAGDSQLKGVSTFMAEMLETATILKTATSESLIVIDELGRGTSTYDGFGLAWSISEHIVKHIGCFAMFATHFHELTALADNHPSVCNLHVVAHVADEEANNAQSHLNPSNDITLLYRVEPGMSDQSFGINVAEVVRFPQKVVNMAKRKANELEDYAQEGDSETAKKMAKKYSKEEMQEGSELLRSLLKEWASQVNLESETPQEAANKLQALVITGEYKQKLDNSPYIQDVMQSLG</sequence>
<dbReference type="Pfam" id="PF05190">
    <property type="entry name" value="MutS_IV"/>
    <property type="match status" value="1"/>
</dbReference>
<dbReference type="InterPro" id="IPR036678">
    <property type="entry name" value="MutS_con_dom_sf"/>
</dbReference>
<dbReference type="FunFam" id="1.10.1420.10:FF:000003">
    <property type="entry name" value="DNA mismatch repair protein"/>
    <property type="match status" value="1"/>
</dbReference>
<dbReference type="InterPro" id="IPR027417">
    <property type="entry name" value="P-loop_NTPase"/>
</dbReference>
<dbReference type="InterPro" id="IPR007696">
    <property type="entry name" value="DNA_mismatch_repair_MutS_core"/>
</dbReference>
<dbReference type="GO" id="GO:0005524">
    <property type="term" value="F:ATP binding"/>
    <property type="evidence" value="ECO:0007669"/>
    <property type="project" value="UniProtKB-KW"/>
</dbReference>
<comment type="similarity">
    <text evidence="2 11">Belongs to the DNA mismatch repair MutS family.</text>
</comment>
<comment type="caution">
    <text evidence="14">The sequence shown here is derived from an EMBL/GenBank/DDBJ whole genome shotgun (WGS) entry which is preliminary data.</text>
</comment>
<protein>
    <recommendedName>
        <fullName evidence="10">DNA mismatch repair protein MSH2</fullName>
    </recommendedName>
    <alternativeName>
        <fullName evidence="3">DNA mismatch repair protein Msh2</fullName>
    </alternativeName>
</protein>
<dbReference type="Pfam" id="PF05192">
    <property type="entry name" value="MutS_III"/>
    <property type="match status" value="1"/>
</dbReference>
<evidence type="ECO:0000256" key="6">
    <source>
        <dbReference type="ARBA" id="ARBA00022840"/>
    </source>
</evidence>
<dbReference type="InterPro" id="IPR007695">
    <property type="entry name" value="DNA_mismatch_repair_MutS-lik_N"/>
</dbReference>
<dbReference type="Gene3D" id="3.40.50.300">
    <property type="entry name" value="P-loop containing nucleotide triphosphate hydrolases"/>
    <property type="match status" value="1"/>
</dbReference>
<evidence type="ECO:0000256" key="10">
    <source>
        <dbReference type="ARBA" id="ARBA00073545"/>
    </source>
</evidence>
<evidence type="ECO:0000256" key="7">
    <source>
        <dbReference type="ARBA" id="ARBA00023125"/>
    </source>
</evidence>
<evidence type="ECO:0000256" key="9">
    <source>
        <dbReference type="ARBA" id="ARBA00023242"/>
    </source>
</evidence>
<keyword evidence="4 11" id="KW-0547">Nucleotide-binding</keyword>
<evidence type="ECO:0000256" key="11">
    <source>
        <dbReference type="RuleBase" id="RU003756"/>
    </source>
</evidence>
<evidence type="ECO:0000256" key="12">
    <source>
        <dbReference type="SAM" id="Coils"/>
    </source>
</evidence>
<evidence type="ECO:0000259" key="13">
    <source>
        <dbReference type="PROSITE" id="PS00486"/>
    </source>
</evidence>
<dbReference type="PANTHER" id="PTHR11361">
    <property type="entry name" value="DNA MISMATCH REPAIR PROTEIN MUTS FAMILY MEMBER"/>
    <property type="match status" value="1"/>
</dbReference>
<dbReference type="InterPro" id="IPR016151">
    <property type="entry name" value="DNA_mismatch_repair_MutS_N"/>
</dbReference>
<evidence type="ECO:0000256" key="1">
    <source>
        <dbReference type="ARBA" id="ARBA00004123"/>
    </source>
</evidence>
<evidence type="ECO:0000256" key="4">
    <source>
        <dbReference type="ARBA" id="ARBA00022741"/>
    </source>
</evidence>
<evidence type="ECO:0000256" key="5">
    <source>
        <dbReference type="ARBA" id="ARBA00022763"/>
    </source>
</evidence>
<dbReference type="Pfam" id="PF01624">
    <property type="entry name" value="MutS_I"/>
    <property type="match status" value="1"/>
</dbReference>
<feature type="coiled-coil region" evidence="12">
    <location>
        <begin position="456"/>
        <end position="487"/>
    </location>
</feature>
<evidence type="ECO:0000313" key="14">
    <source>
        <dbReference type="EMBL" id="KAA8900775.1"/>
    </source>
</evidence>
<dbReference type="GO" id="GO:0140664">
    <property type="term" value="F:ATP-dependent DNA damage sensor activity"/>
    <property type="evidence" value="ECO:0007669"/>
    <property type="project" value="InterPro"/>
</dbReference>
<dbReference type="InterPro" id="IPR007860">
    <property type="entry name" value="DNA_mmatch_repair_MutS_con_dom"/>
</dbReference>
<dbReference type="SMART" id="SM00533">
    <property type="entry name" value="MUTSd"/>
    <property type="match status" value="1"/>
</dbReference>
<dbReference type="Proteomes" id="UP000761534">
    <property type="component" value="Unassembled WGS sequence"/>
</dbReference>
<dbReference type="InterPro" id="IPR045076">
    <property type="entry name" value="MutS"/>
</dbReference>
<keyword evidence="9" id="KW-0539">Nucleus</keyword>
<gene>
    <name evidence="14" type="ORF">TRICI_006154</name>
</gene>
<dbReference type="InterPro" id="IPR000432">
    <property type="entry name" value="DNA_mismatch_repair_MutS_C"/>
</dbReference>
<name>A0A642UKJ2_9ASCO</name>
<keyword evidence="12" id="KW-0175">Coiled coil</keyword>
<dbReference type="InterPro" id="IPR036187">
    <property type="entry name" value="DNA_mismatch_repair_MutS_sf"/>
</dbReference>
<dbReference type="PROSITE" id="PS00486">
    <property type="entry name" value="DNA_MISMATCH_REPAIR_2"/>
    <property type="match status" value="1"/>
</dbReference>
<dbReference type="Gene3D" id="3.40.1170.10">
    <property type="entry name" value="DNA repair protein MutS, domain I"/>
    <property type="match status" value="1"/>
</dbReference>
<dbReference type="OrthoDB" id="295033at2759"/>
<dbReference type="SMART" id="SM00534">
    <property type="entry name" value="MUTSac"/>
    <property type="match status" value="1"/>
</dbReference>
<proteinExistence type="inferred from homology"/>
<accession>A0A642UKJ2</accession>
<dbReference type="Pfam" id="PF05188">
    <property type="entry name" value="MutS_II"/>
    <property type="match status" value="1"/>
</dbReference>